<feature type="transmembrane region" description="Helical" evidence="8">
    <location>
        <begin position="252"/>
        <end position="279"/>
    </location>
</feature>
<evidence type="ECO:0000256" key="3">
    <source>
        <dbReference type="ARBA" id="ARBA00022448"/>
    </source>
</evidence>
<dbReference type="FunFam" id="1.10.3470.10:FF:000001">
    <property type="entry name" value="Vitamin B12 ABC transporter permease BtuC"/>
    <property type="match status" value="1"/>
</dbReference>
<organism evidence="9 10">
    <name type="scientific">Paenibacillus whitsoniae</name>
    <dbReference type="NCBI Taxonomy" id="2496558"/>
    <lineage>
        <taxon>Bacteria</taxon>
        <taxon>Bacillati</taxon>
        <taxon>Bacillota</taxon>
        <taxon>Bacilli</taxon>
        <taxon>Bacillales</taxon>
        <taxon>Paenibacillaceae</taxon>
        <taxon>Paenibacillus</taxon>
    </lineage>
</organism>
<evidence type="ECO:0000313" key="10">
    <source>
        <dbReference type="Proteomes" id="UP000276128"/>
    </source>
</evidence>
<comment type="subcellular location">
    <subcellularLocation>
        <location evidence="1">Cell membrane</location>
        <topology evidence="1">Multi-pass membrane protein</topology>
    </subcellularLocation>
</comment>
<keyword evidence="6 8" id="KW-1133">Transmembrane helix</keyword>
<sequence length="346" mass="36399">MKPYKTVRLRGGAVSLLIHRKSVRIMFGLLLACLVVAIVSTGLGEMVISPINVVRSLFGSGTEEHTMVIQKIRLPRIIVSLLVGASLAAAGAILQGIIRNPLASPDIMGVTGGASVGAVTFLTYFLGVFSIRWLPVAAMLGAAIVSIVLYALAWKKGVTPVRLVLVGIGLAGLMSATTTMMIVFSPTNDARQVYLWLTGSVYAANWENVLTVLPWTVILIPLAFLLARHVNIGQLGDDIAASAGSAVERNRLLLLSISVALAGSAVSVAGGIGFVGLIAPHMARKLVGSSFENVLPVAVLLGGTVVMLADLIGRTLFLPLDIPVGVFTSMVGAPFFIYLLYTKRNS</sequence>
<keyword evidence="5 8" id="KW-0812">Transmembrane</keyword>
<feature type="transmembrane region" description="Helical" evidence="8">
    <location>
        <begin position="164"/>
        <end position="184"/>
    </location>
</feature>
<dbReference type="PANTHER" id="PTHR30472">
    <property type="entry name" value="FERRIC ENTEROBACTIN TRANSPORT SYSTEM PERMEASE PROTEIN"/>
    <property type="match status" value="1"/>
</dbReference>
<dbReference type="EMBL" id="RXHU01000001">
    <property type="protein sequence ID" value="RTE11821.1"/>
    <property type="molecule type" value="Genomic_DNA"/>
</dbReference>
<evidence type="ECO:0000256" key="7">
    <source>
        <dbReference type="ARBA" id="ARBA00023136"/>
    </source>
</evidence>
<name>A0A3S0A808_9BACL</name>
<feature type="transmembrane region" description="Helical" evidence="8">
    <location>
        <begin position="320"/>
        <end position="341"/>
    </location>
</feature>
<dbReference type="PANTHER" id="PTHR30472:SF24">
    <property type="entry name" value="FERRIC ENTEROBACTIN TRANSPORT SYSTEM PERMEASE PROTEIN FEPG"/>
    <property type="match status" value="1"/>
</dbReference>
<feature type="transmembrane region" description="Helical" evidence="8">
    <location>
        <begin position="25"/>
        <end position="48"/>
    </location>
</feature>
<keyword evidence="4" id="KW-1003">Cell membrane</keyword>
<evidence type="ECO:0000256" key="5">
    <source>
        <dbReference type="ARBA" id="ARBA00022692"/>
    </source>
</evidence>
<feature type="transmembrane region" description="Helical" evidence="8">
    <location>
        <begin position="294"/>
        <end position="313"/>
    </location>
</feature>
<evidence type="ECO:0000313" key="9">
    <source>
        <dbReference type="EMBL" id="RTE11821.1"/>
    </source>
</evidence>
<dbReference type="Pfam" id="PF01032">
    <property type="entry name" value="FecCD"/>
    <property type="match status" value="1"/>
</dbReference>
<dbReference type="GO" id="GO:0022857">
    <property type="term" value="F:transmembrane transporter activity"/>
    <property type="evidence" value="ECO:0007669"/>
    <property type="project" value="InterPro"/>
</dbReference>
<keyword evidence="7 8" id="KW-0472">Membrane</keyword>
<dbReference type="InterPro" id="IPR037294">
    <property type="entry name" value="ABC_BtuC-like"/>
</dbReference>
<keyword evidence="3" id="KW-0813">Transport</keyword>
<dbReference type="GO" id="GO:0005886">
    <property type="term" value="C:plasma membrane"/>
    <property type="evidence" value="ECO:0007669"/>
    <property type="project" value="UniProtKB-SubCell"/>
</dbReference>
<dbReference type="RefSeq" id="WP_126139174.1">
    <property type="nucleotide sequence ID" value="NZ_RXHU01000001.1"/>
</dbReference>
<proteinExistence type="inferred from homology"/>
<feature type="transmembrane region" description="Helical" evidence="8">
    <location>
        <begin position="77"/>
        <end position="98"/>
    </location>
</feature>
<feature type="transmembrane region" description="Helical" evidence="8">
    <location>
        <begin position="107"/>
        <end position="127"/>
    </location>
</feature>
<dbReference type="Proteomes" id="UP000276128">
    <property type="component" value="Unassembled WGS sequence"/>
</dbReference>
<dbReference type="InterPro" id="IPR000522">
    <property type="entry name" value="ABC_transptr_permease_BtuC"/>
</dbReference>
<protein>
    <submittedName>
        <fullName evidence="9">Iron ABC transporter permease</fullName>
    </submittedName>
</protein>
<reference evidence="9 10" key="1">
    <citation type="submission" date="2018-12" db="EMBL/GenBank/DDBJ databases">
        <title>Bacillus ochoae sp. nov., Paenibacillus whitsoniae sp. nov., Paenibacillus spiritus sp. nov. Isolated from the Mars Exploration Rover during spacecraft assembly.</title>
        <authorList>
            <person name="Seuylemezian A."/>
            <person name="Vaishampayan P."/>
        </authorList>
    </citation>
    <scope>NUCLEOTIDE SEQUENCE [LARGE SCALE GENOMIC DNA]</scope>
    <source>
        <strain evidence="9 10">MER 54</strain>
    </source>
</reference>
<evidence type="ECO:0000256" key="6">
    <source>
        <dbReference type="ARBA" id="ARBA00022989"/>
    </source>
</evidence>
<evidence type="ECO:0000256" key="8">
    <source>
        <dbReference type="SAM" id="Phobius"/>
    </source>
</evidence>
<dbReference type="AlphaFoldDB" id="A0A3S0A808"/>
<gene>
    <name evidence="9" type="ORF">EJQ19_00080</name>
</gene>
<comment type="similarity">
    <text evidence="2">Belongs to the binding-protein-dependent transport system permease family. FecCD subfamily.</text>
</comment>
<keyword evidence="10" id="KW-1185">Reference proteome</keyword>
<evidence type="ECO:0000256" key="1">
    <source>
        <dbReference type="ARBA" id="ARBA00004651"/>
    </source>
</evidence>
<comment type="caution">
    <text evidence="9">The sequence shown here is derived from an EMBL/GenBank/DDBJ whole genome shotgun (WGS) entry which is preliminary data.</text>
</comment>
<dbReference type="Gene3D" id="1.10.3470.10">
    <property type="entry name" value="ABC transporter involved in vitamin B12 uptake, BtuC"/>
    <property type="match status" value="1"/>
</dbReference>
<dbReference type="OrthoDB" id="9811721at2"/>
<feature type="transmembrane region" description="Helical" evidence="8">
    <location>
        <begin position="133"/>
        <end position="152"/>
    </location>
</feature>
<dbReference type="GO" id="GO:0033214">
    <property type="term" value="P:siderophore-iron import into cell"/>
    <property type="evidence" value="ECO:0007669"/>
    <property type="project" value="TreeGrafter"/>
</dbReference>
<accession>A0A3S0A808</accession>
<dbReference type="CDD" id="cd06550">
    <property type="entry name" value="TM_ABC_iron-siderophores_like"/>
    <property type="match status" value="1"/>
</dbReference>
<evidence type="ECO:0000256" key="2">
    <source>
        <dbReference type="ARBA" id="ARBA00007935"/>
    </source>
</evidence>
<dbReference type="SUPFAM" id="SSF81345">
    <property type="entry name" value="ABC transporter involved in vitamin B12 uptake, BtuC"/>
    <property type="match status" value="1"/>
</dbReference>
<feature type="transmembrane region" description="Helical" evidence="8">
    <location>
        <begin position="212"/>
        <end position="231"/>
    </location>
</feature>
<evidence type="ECO:0000256" key="4">
    <source>
        <dbReference type="ARBA" id="ARBA00022475"/>
    </source>
</evidence>